<name>A0A0P1I3U2_9RHOB</name>
<evidence type="ECO:0000313" key="2">
    <source>
        <dbReference type="Proteomes" id="UP000051870"/>
    </source>
</evidence>
<sequence length="188" mass="20069">MALFLGYDPGGKAKNGVAAISLESDVPEVVATATVRDASEALLWLAAYSGNAQAVGIDTLLAWSPKGGRACDDALRRRYGGNSVVAQNSLYSAMTLNGAIVARRLGLPVYESHPKLLLQLEAGDAIRTLYRETFAKAGTDHAADAIVAAWCAAMGHTRKWAVELYSDIDDDIELVVPGARYPWFETIG</sequence>
<proteinExistence type="predicted"/>
<dbReference type="AlphaFoldDB" id="A0A0P1I3U2"/>
<accession>A0A0P1I3U2</accession>
<evidence type="ECO:0000313" key="1">
    <source>
        <dbReference type="EMBL" id="CUJ88703.1"/>
    </source>
</evidence>
<organism evidence="1 2">
    <name type="scientific">Shimia thalassica</name>
    <dbReference type="NCBI Taxonomy" id="1715693"/>
    <lineage>
        <taxon>Bacteria</taxon>
        <taxon>Pseudomonadati</taxon>
        <taxon>Pseudomonadota</taxon>
        <taxon>Alphaproteobacteria</taxon>
        <taxon>Rhodobacterales</taxon>
        <taxon>Roseobacteraceae</taxon>
    </lineage>
</organism>
<dbReference type="GeneID" id="83880033"/>
<protein>
    <recommendedName>
        <fullName evidence="3">DUF429 domain-containing protein</fullName>
    </recommendedName>
</protein>
<evidence type="ECO:0008006" key="3">
    <source>
        <dbReference type="Google" id="ProtNLM"/>
    </source>
</evidence>
<dbReference type="Proteomes" id="UP000051870">
    <property type="component" value="Unassembled WGS sequence"/>
</dbReference>
<gene>
    <name evidence="1" type="ORF">PH7735_00965</name>
</gene>
<dbReference type="RefSeq" id="WP_058310140.1">
    <property type="nucleotide sequence ID" value="NZ_CYTW01000001.1"/>
</dbReference>
<reference evidence="2" key="1">
    <citation type="submission" date="2015-09" db="EMBL/GenBank/DDBJ databases">
        <authorList>
            <person name="Rodrigo-Torres Lidia"/>
            <person name="Arahal R.David."/>
        </authorList>
    </citation>
    <scope>NUCLEOTIDE SEQUENCE [LARGE SCALE GENOMIC DNA]</scope>
    <source>
        <strain evidence="2">CECT 7735</strain>
    </source>
</reference>
<dbReference type="EMBL" id="CYTW01000001">
    <property type="protein sequence ID" value="CUJ88703.1"/>
    <property type="molecule type" value="Genomic_DNA"/>
</dbReference>
<keyword evidence="2" id="KW-1185">Reference proteome</keyword>